<dbReference type="Pfam" id="PF05970">
    <property type="entry name" value="PIF1"/>
    <property type="match status" value="1"/>
</dbReference>
<dbReference type="PANTHER" id="PTHR47642">
    <property type="entry name" value="ATP-DEPENDENT DNA HELICASE"/>
    <property type="match status" value="1"/>
</dbReference>
<keyword evidence="6" id="KW-0238">DNA-binding</keyword>
<dbReference type="CDD" id="cd18809">
    <property type="entry name" value="SF1_C_RecD"/>
    <property type="match status" value="1"/>
</dbReference>
<evidence type="ECO:0000256" key="2">
    <source>
        <dbReference type="ARBA" id="ARBA00022763"/>
    </source>
</evidence>
<keyword evidence="4 10" id="KW-0347">Helicase</keyword>
<dbReference type="GO" id="GO:0000723">
    <property type="term" value="P:telomere maintenance"/>
    <property type="evidence" value="ECO:0007669"/>
    <property type="project" value="InterPro"/>
</dbReference>
<keyword evidence="3" id="KW-0378">Hydrolase</keyword>
<dbReference type="SUPFAM" id="SSF52540">
    <property type="entry name" value="P-loop containing nucleoside triphosphate hydrolases"/>
    <property type="match status" value="2"/>
</dbReference>
<evidence type="ECO:0000256" key="7">
    <source>
        <dbReference type="ARBA" id="ARBA00023204"/>
    </source>
</evidence>
<keyword evidence="7" id="KW-0234">DNA repair</keyword>
<dbReference type="Gene3D" id="3.40.50.300">
    <property type="entry name" value="P-loop containing nucleotide triphosphate hydrolases"/>
    <property type="match status" value="1"/>
</dbReference>
<accession>A0A481YSR0</accession>
<gene>
    <name evidence="10" type="ORF">LCMAC102_00530</name>
</gene>
<dbReference type="InterPro" id="IPR010285">
    <property type="entry name" value="DNA_helicase_pif1-like_DEAD"/>
</dbReference>
<evidence type="ECO:0000256" key="4">
    <source>
        <dbReference type="ARBA" id="ARBA00022806"/>
    </source>
</evidence>
<dbReference type="InterPro" id="IPR027417">
    <property type="entry name" value="P-loop_NTPase"/>
</dbReference>
<keyword evidence="5" id="KW-0067">ATP-binding</keyword>
<proteinExistence type="predicted"/>
<dbReference type="GO" id="GO:0006281">
    <property type="term" value="P:DNA repair"/>
    <property type="evidence" value="ECO:0007669"/>
    <property type="project" value="InterPro"/>
</dbReference>
<protein>
    <submittedName>
        <fullName evidence="10">RecD helicase /ATP-dependent exoDNAse</fullName>
    </submittedName>
</protein>
<name>A0A481YSR0_9VIRU</name>
<organism evidence="10">
    <name type="scientific">Marseillevirus LCMAC102</name>
    <dbReference type="NCBI Taxonomy" id="2506603"/>
    <lineage>
        <taxon>Viruses</taxon>
        <taxon>Varidnaviria</taxon>
        <taxon>Bamfordvirae</taxon>
        <taxon>Nucleocytoviricota</taxon>
        <taxon>Megaviricetes</taxon>
        <taxon>Pimascovirales</taxon>
        <taxon>Pimascovirales incertae sedis</taxon>
        <taxon>Marseilleviridae</taxon>
    </lineage>
</organism>
<dbReference type="SMART" id="SM00382">
    <property type="entry name" value="AAA"/>
    <property type="match status" value="1"/>
</dbReference>
<dbReference type="GO" id="GO:0003678">
    <property type="term" value="F:DNA helicase activity"/>
    <property type="evidence" value="ECO:0007669"/>
    <property type="project" value="InterPro"/>
</dbReference>
<evidence type="ECO:0000256" key="8">
    <source>
        <dbReference type="ARBA" id="ARBA00023235"/>
    </source>
</evidence>
<dbReference type="InterPro" id="IPR051055">
    <property type="entry name" value="PIF1_helicase"/>
</dbReference>
<keyword evidence="2" id="KW-0227">DNA damage</keyword>
<evidence type="ECO:0000259" key="9">
    <source>
        <dbReference type="SMART" id="SM00382"/>
    </source>
</evidence>
<dbReference type="PANTHER" id="PTHR47642:SF5">
    <property type="entry name" value="ATP-DEPENDENT DNA HELICASE"/>
    <property type="match status" value="1"/>
</dbReference>
<dbReference type="InterPro" id="IPR003593">
    <property type="entry name" value="AAA+_ATPase"/>
</dbReference>
<evidence type="ECO:0000256" key="5">
    <source>
        <dbReference type="ARBA" id="ARBA00022840"/>
    </source>
</evidence>
<evidence type="ECO:0000313" key="10">
    <source>
        <dbReference type="EMBL" id="QBK86258.1"/>
    </source>
</evidence>
<keyword evidence="1" id="KW-0547">Nucleotide-binding</keyword>
<evidence type="ECO:0000256" key="1">
    <source>
        <dbReference type="ARBA" id="ARBA00022741"/>
    </source>
</evidence>
<dbReference type="Pfam" id="PF21530">
    <property type="entry name" value="Pif1_2B_dom"/>
    <property type="match status" value="1"/>
</dbReference>
<sequence length="431" mass="48631">MEHSIFTALDNHENIILHGPGGTGKTTVLKKIASHAQDNNKIVCCTATTGVAAINLNVPEKKIAASTLHRWAGVGLAQGVVDKLYTKVYHDELARKRWLKTDVLIVDEISMLGADLIEKLDFIGRKIRNNQEVSFGGLQLVFSGDFLQLPPVKDKWAFQSFAWKEIIFVPFIFTEPKRYDNQDYFQLLLRIREGKHTIEDLKKLRNRVRSYEKLFSILDDTKTLDVIRPTILHSLRVDVDSHNEKELAKLPDKTHEFIADDTFSASNNNVKSDYYIRLLDEAIPKAIALKVGAQVMLKCNLDVKGGLVNGSRGVILKIMTEPEECVYVRFINGQEIRIAKHLWTIEDKDAVATRSQLPFILAYALTIHKCQGATLDYAICNLGPSVFADGQAYVALSRVRDIKGLFISEFYPDSIKTNQTALKYVLGLEKK</sequence>
<reference evidence="10" key="1">
    <citation type="journal article" date="2019" name="MBio">
        <title>Virus Genomes from Deep Sea Sediments Expand the Ocean Megavirome and Support Independent Origins of Viral Gigantism.</title>
        <authorList>
            <person name="Backstrom D."/>
            <person name="Yutin N."/>
            <person name="Jorgensen S.L."/>
            <person name="Dharamshi J."/>
            <person name="Homa F."/>
            <person name="Zaremba-Niedwiedzka K."/>
            <person name="Spang A."/>
            <person name="Wolf Y.I."/>
            <person name="Koonin E.V."/>
            <person name="Ettema T.J."/>
        </authorList>
    </citation>
    <scope>NUCLEOTIDE SEQUENCE</scope>
</reference>
<evidence type="ECO:0000256" key="3">
    <source>
        <dbReference type="ARBA" id="ARBA00022801"/>
    </source>
</evidence>
<keyword evidence="8" id="KW-0413">Isomerase</keyword>
<dbReference type="InterPro" id="IPR049163">
    <property type="entry name" value="Pif1-like_2B_dom"/>
</dbReference>
<evidence type="ECO:0000256" key="6">
    <source>
        <dbReference type="ARBA" id="ARBA00023125"/>
    </source>
</evidence>
<dbReference type="EMBL" id="MK500334">
    <property type="protein sequence ID" value="QBK86258.1"/>
    <property type="molecule type" value="Genomic_DNA"/>
</dbReference>
<feature type="domain" description="AAA+ ATPase" evidence="9">
    <location>
        <begin position="11"/>
        <end position="203"/>
    </location>
</feature>